<evidence type="ECO:0000256" key="2">
    <source>
        <dbReference type="ARBA" id="ARBA00022614"/>
    </source>
</evidence>
<organism evidence="10 11">
    <name type="scientific">Handroanthus impetiginosus</name>
    <dbReference type="NCBI Taxonomy" id="429701"/>
    <lineage>
        <taxon>Eukaryota</taxon>
        <taxon>Viridiplantae</taxon>
        <taxon>Streptophyta</taxon>
        <taxon>Embryophyta</taxon>
        <taxon>Tracheophyta</taxon>
        <taxon>Spermatophyta</taxon>
        <taxon>Magnoliopsida</taxon>
        <taxon>eudicotyledons</taxon>
        <taxon>Gunneridae</taxon>
        <taxon>Pentapetalae</taxon>
        <taxon>asterids</taxon>
        <taxon>lamiids</taxon>
        <taxon>Lamiales</taxon>
        <taxon>Bignoniaceae</taxon>
        <taxon>Crescentiina</taxon>
        <taxon>Tabebuia alliance</taxon>
        <taxon>Handroanthus</taxon>
    </lineage>
</organism>
<dbReference type="SUPFAM" id="SSF52058">
    <property type="entry name" value="L domain-like"/>
    <property type="match status" value="1"/>
</dbReference>
<feature type="domain" description="Leucine-rich repeat-containing N-terminal plant-type" evidence="9">
    <location>
        <begin position="2"/>
        <end position="42"/>
    </location>
</feature>
<evidence type="ECO:0000313" key="10">
    <source>
        <dbReference type="EMBL" id="PIN07749.1"/>
    </source>
</evidence>
<keyword evidence="7" id="KW-0472">Membrane</keyword>
<evidence type="ECO:0000259" key="9">
    <source>
        <dbReference type="Pfam" id="PF08263"/>
    </source>
</evidence>
<keyword evidence="2" id="KW-0433">Leucine-rich repeat</keyword>
<dbReference type="Proteomes" id="UP000231279">
    <property type="component" value="Unassembled WGS sequence"/>
</dbReference>
<dbReference type="OrthoDB" id="905148at2759"/>
<dbReference type="PANTHER" id="PTHR48063">
    <property type="entry name" value="LRR RECEPTOR-LIKE KINASE"/>
    <property type="match status" value="1"/>
</dbReference>
<protein>
    <recommendedName>
        <fullName evidence="9">Leucine-rich repeat-containing N-terminal plant-type domain-containing protein</fullName>
    </recommendedName>
</protein>
<evidence type="ECO:0000256" key="4">
    <source>
        <dbReference type="ARBA" id="ARBA00022729"/>
    </source>
</evidence>
<dbReference type="PANTHER" id="PTHR48063:SF35">
    <property type="entry name" value="RECEPTOR-LIKE PROTEIN 12"/>
    <property type="match status" value="1"/>
</dbReference>
<sequence>MEEERTGLLKLKEAFKLPYGDAFSSWSEEQKNCCAWEHVKCDAISKRVFQLSLNEITNYSSINWEENWYFSLNLSLLLPFRELKNLSLAWNFLTGLSSSVTYSVF</sequence>
<evidence type="ECO:0000313" key="11">
    <source>
        <dbReference type="Proteomes" id="UP000231279"/>
    </source>
</evidence>
<name>A0A2G9GR54_9LAMI</name>
<dbReference type="EMBL" id="NKXS01003995">
    <property type="protein sequence ID" value="PIN07749.1"/>
    <property type="molecule type" value="Genomic_DNA"/>
</dbReference>
<keyword evidence="11" id="KW-1185">Reference proteome</keyword>
<evidence type="ECO:0000256" key="5">
    <source>
        <dbReference type="ARBA" id="ARBA00022737"/>
    </source>
</evidence>
<gene>
    <name evidence="10" type="ORF">CDL12_19682</name>
</gene>
<evidence type="ECO:0000256" key="6">
    <source>
        <dbReference type="ARBA" id="ARBA00022989"/>
    </source>
</evidence>
<comment type="caution">
    <text evidence="10">The sequence shown here is derived from an EMBL/GenBank/DDBJ whole genome shotgun (WGS) entry which is preliminary data.</text>
</comment>
<evidence type="ECO:0000256" key="8">
    <source>
        <dbReference type="ARBA" id="ARBA00023180"/>
    </source>
</evidence>
<dbReference type="Pfam" id="PF08263">
    <property type="entry name" value="LRRNT_2"/>
    <property type="match status" value="1"/>
</dbReference>
<evidence type="ECO:0000256" key="3">
    <source>
        <dbReference type="ARBA" id="ARBA00022692"/>
    </source>
</evidence>
<dbReference type="InterPro" id="IPR046956">
    <property type="entry name" value="RLP23-like"/>
</dbReference>
<comment type="subcellular location">
    <subcellularLocation>
        <location evidence="1">Membrane</location>
        <topology evidence="1">Single-pass type I membrane protein</topology>
    </subcellularLocation>
</comment>
<dbReference type="AlphaFoldDB" id="A0A2G9GR54"/>
<keyword evidence="6" id="KW-1133">Transmembrane helix</keyword>
<dbReference type="STRING" id="429701.A0A2G9GR54"/>
<dbReference type="InterPro" id="IPR013210">
    <property type="entry name" value="LRR_N_plant-typ"/>
</dbReference>
<evidence type="ECO:0000256" key="1">
    <source>
        <dbReference type="ARBA" id="ARBA00004479"/>
    </source>
</evidence>
<keyword evidence="8" id="KW-0325">Glycoprotein</keyword>
<accession>A0A2G9GR54</accession>
<keyword evidence="4" id="KW-0732">Signal</keyword>
<keyword evidence="5" id="KW-0677">Repeat</keyword>
<dbReference type="GO" id="GO:0016020">
    <property type="term" value="C:membrane"/>
    <property type="evidence" value="ECO:0007669"/>
    <property type="project" value="UniProtKB-SubCell"/>
</dbReference>
<dbReference type="Gene3D" id="3.80.10.10">
    <property type="entry name" value="Ribonuclease Inhibitor"/>
    <property type="match status" value="1"/>
</dbReference>
<dbReference type="InterPro" id="IPR032675">
    <property type="entry name" value="LRR_dom_sf"/>
</dbReference>
<proteinExistence type="predicted"/>
<reference evidence="11" key="1">
    <citation type="journal article" date="2018" name="Gigascience">
        <title>Genome assembly of the Pink Ipe (Handroanthus impetiginosus, Bignoniaceae), a highly valued, ecologically keystone Neotropical timber forest tree.</title>
        <authorList>
            <person name="Silva-Junior O.B."/>
            <person name="Grattapaglia D."/>
            <person name="Novaes E."/>
            <person name="Collevatti R.G."/>
        </authorList>
    </citation>
    <scope>NUCLEOTIDE SEQUENCE [LARGE SCALE GENOMIC DNA]</scope>
    <source>
        <strain evidence="11">cv. UFG-1</strain>
    </source>
</reference>
<keyword evidence="3" id="KW-0812">Transmembrane</keyword>
<evidence type="ECO:0000256" key="7">
    <source>
        <dbReference type="ARBA" id="ARBA00023136"/>
    </source>
</evidence>